<name>A0A914Y127_9BILA</name>
<dbReference type="WBParaSite" id="PSU_v2.g13912.t1">
    <property type="protein sequence ID" value="PSU_v2.g13912.t1"/>
    <property type="gene ID" value="PSU_v2.g13912"/>
</dbReference>
<proteinExistence type="predicted"/>
<dbReference type="Proteomes" id="UP000887577">
    <property type="component" value="Unplaced"/>
</dbReference>
<accession>A0A914Y127</accession>
<protein>
    <submittedName>
        <fullName evidence="2">Uncharacterized protein</fullName>
    </submittedName>
</protein>
<organism evidence="1 2">
    <name type="scientific">Panagrolaimus superbus</name>
    <dbReference type="NCBI Taxonomy" id="310955"/>
    <lineage>
        <taxon>Eukaryota</taxon>
        <taxon>Metazoa</taxon>
        <taxon>Ecdysozoa</taxon>
        <taxon>Nematoda</taxon>
        <taxon>Chromadorea</taxon>
        <taxon>Rhabditida</taxon>
        <taxon>Tylenchina</taxon>
        <taxon>Panagrolaimomorpha</taxon>
        <taxon>Panagrolaimoidea</taxon>
        <taxon>Panagrolaimidae</taxon>
        <taxon>Panagrolaimus</taxon>
    </lineage>
</organism>
<dbReference type="AlphaFoldDB" id="A0A914Y127"/>
<keyword evidence="1" id="KW-1185">Reference proteome</keyword>
<reference evidence="2" key="1">
    <citation type="submission" date="2022-11" db="UniProtKB">
        <authorList>
            <consortium name="WormBaseParasite"/>
        </authorList>
    </citation>
    <scope>IDENTIFICATION</scope>
</reference>
<evidence type="ECO:0000313" key="2">
    <source>
        <dbReference type="WBParaSite" id="PSU_v2.g13912.t1"/>
    </source>
</evidence>
<evidence type="ECO:0000313" key="1">
    <source>
        <dbReference type="Proteomes" id="UP000887577"/>
    </source>
</evidence>
<sequence>MEIFGDDLGFMNTADVAPLRNFKIYKMFPAKMEANKRSFKPVQYAFNNHIEDYLPMPIKTLTPLYDHNF</sequence>